<accession>A0A9P4WHW6</accession>
<dbReference type="PROSITE" id="PS50011">
    <property type="entry name" value="PROTEIN_KINASE_DOM"/>
    <property type="match status" value="1"/>
</dbReference>
<dbReference type="SUPFAM" id="SSF56112">
    <property type="entry name" value="Protein kinase-like (PK-like)"/>
    <property type="match status" value="1"/>
</dbReference>
<dbReference type="OrthoDB" id="3673723at2759"/>
<comment type="catalytic activity">
    <reaction evidence="8">
        <text>L-seryl-[protein] + ATP = O-phospho-L-seryl-[protein] + ADP + H(+)</text>
        <dbReference type="Rhea" id="RHEA:17989"/>
        <dbReference type="Rhea" id="RHEA-COMP:9863"/>
        <dbReference type="Rhea" id="RHEA-COMP:11604"/>
        <dbReference type="ChEBI" id="CHEBI:15378"/>
        <dbReference type="ChEBI" id="CHEBI:29999"/>
        <dbReference type="ChEBI" id="CHEBI:30616"/>
        <dbReference type="ChEBI" id="CHEBI:83421"/>
        <dbReference type="ChEBI" id="CHEBI:456216"/>
        <dbReference type="EC" id="2.7.11.1"/>
    </reaction>
</comment>
<dbReference type="InterPro" id="IPR000719">
    <property type="entry name" value="Prot_kinase_dom"/>
</dbReference>
<dbReference type="GO" id="GO:0004674">
    <property type="term" value="F:protein serine/threonine kinase activity"/>
    <property type="evidence" value="ECO:0007669"/>
    <property type="project" value="UniProtKB-KW"/>
</dbReference>
<organism evidence="11 12">
    <name type="scientific">Didymella heteroderae</name>
    <dbReference type="NCBI Taxonomy" id="1769908"/>
    <lineage>
        <taxon>Eukaryota</taxon>
        <taxon>Fungi</taxon>
        <taxon>Dikarya</taxon>
        <taxon>Ascomycota</taxon>
        <taxon>Pezizomycotina</taxon>
        <taxon>Dothideomycetes</taxon>
        <taxon>Pleosporomycetidae</taxon>
        <taxon>Pleosporales</taxon>
        <taxon>Pleosporineae</taxon>
        <taxon>Didymellaceae</taxon>
        <taxon>Didymella</taxon>
    </lineage>
</organism>
<feature type="region of interest" description="Disordered" evidence="9">
    <location>
        <begin position="96"/>
        <end position="120"/>
    </location>
</feature>
<reference evidence="11" key="1">
    <citation type="submission" date="2019-04" db="EMBL/GenBank/DDBJ databases">
        <title>Sequencing of skin fungus with MAO and IRED activity.</title>
        <authorList>
            <person name="Marsaioli A.J."/>
            <person name="Bonatto J.M.C."/>
            <person name="Reis Junior O."/>
        </authorList>
    </citation>
    <scope>NUCLEOTIDE SEQUENCE</scope>
    <source>
        <strain evidence="11">28M1</strain>
    </source>
</reference>
<evidence type="ECO:0000256" key="6">
    <source>
        <dbReference type="ARBA" id="ARBA00022840"/>
    </source>
</evidence>
<protein>
    <recommendedName>
        <fullName evidence="1">non-specific serine/threonine protein kinase</fullName>
        <ecNumber evidence="1">2.7.11.1</ecNumber>
    </recommendedName>
</protein>
<evidence type="ECO:0000256" key="5">
    <source>
        <dbReference type="ARBA" id="ARBA00022777"/>
    </source>
</evidence>
<gene>
    <name evidence="11" type="ORF">E8E12_003900</name>
</gene>
<dbReference type="Proteomes" id="UP000758155">
    <property type="component" value="Unassembled WGS sequence"/>
</dbReference>
<evidence type="ECO:0000256" key="3">
    <source>
        <dbReference type="ARBA" id="ARBA00022679"/>
    </source>
</evidence>
<dbReference type="InterPro" id="IPR008271">
    <property type="entry name" value="Ser/Thr_kinase_AS"/>
</dbReference>
<evidence type="ECO:0000256" key="9">
    <source>
        <dbReference type="SAM" id="MobiDB-lite"/>
    </source>
</evidence>
<sequence length="702" mass="80618">MALPARPDIVSINGNPTYRSLEAVDQRHFNDLGTDLHRRKFVEMIYRLRAVDDPALRTGQAIVNEWRRSGRFLKHLRVPPVAPLAIAPLVAQKTPLPPIQTAPQPPVQAAPSPSRSPLAELSPRFANNYQSPDDLLSPTQGQVRYIQEQLNAPWKFASVIFQKATGHEDIVNKSMYRFVRTGSNDVIEEQLAVKCLEVSDLDQEQVTRELQINRLVARTQCSHLLQCKGTGSRRLTRKVNDTQRSQSTAFIYQDFANYDNLDRLIADHEEKSKKIDEHYIWYTLHELTEALSALHDGKCPRPCQQQADLPHSADYQDLPSEPWMPILHLDIKSDNVMLLKENKEYPSYPKPVLGDFNLSHINNSDFQNRLTSVDGPRFDGTDGWQPPERVFESLIGYGKNRRINPDYAPHQWPVNEKADIWGLGKIAHHMIFAHRPDLYKGTLSTQAWSELQGDTQESYLLAWKLAVSDCCSQELYALVQRMLRHNPALRPDLDALRTSVYRGLRKLNLLYSNEVRRQTYSPIRKRLRVNIDDAIVRAQYSQLIATWNGKNLTPSQAAQIGVVDAFDAYLVRGQVFELDQAEEWTAKHLISCLRKRLHQDFGSIYVLKNSDIIYKVIDDAMSVEGKLQILDYVDDDFWNFATASSQDAQNAFQHAIQWARWMLQNCLVDEITQQEGMTRDGPEEIDAFRFDIELEILKKSRK</sequence>
<dbReference type="EMBL" id="SWKV01000089">
    <property type="protein sequence ID" value="KAF3032991.1"/>
    <property type="molecule type" value="Genomic_DNA"/>
</dbReference>
<comment type="caution">
    <text evidence="11">The sequence shown here is derived from an EMBL/GenBank/DDBJ whole genome shotgun (WGS) entry which is preliminary data.</text>
</comment>
<feature type="compositionally biased region" description="Pro residues" evidence="9">
    <location>
        <begin position="96"/>
        <end position="108"/>
    </location>
</feature>
<keyword evidence="3" id="KW-0808">Transferase</keyword>
<dbReference type="Pfam" id="PF00069">
    <property type="entry name" value="Pkinase"/>
    <property type="match status" value="1"/>
</dbReference>
<evidence type="ECO:0000256" key="2">
    <source>
        <dbReference type="ARBA" id="ARBA00022527"/>
    </source>
</evidence>
<keyword evidence="2" id="KW-0723">Serine/threonine-protein kinase</keyword>
<dbReference type="EC" id="2.7.11.1" evidence="1"/>
<evidence type="ECO:0000313" key="11">
    <source>
        <dbReference type="EMBL" id="KAF3032991.1"/>
    </source>
</evidence>
<dbReference type="InterPro" id="IPR050660">
    <property type="entry name" value="NEK_Ser/Thr_kinase"/>
</dbReference>
<proteinExistence type="predicted"/>
<dbReference type="PANTHER" id="PTHR43671">
    <property type="entry name" value="SERINE/THREONINE-PROTEIN KINASE NEK"/>
    <property type="match status" value="1"/>
</dbReference>
<feature type="domain" description="Protein kinase" evidence="10">
    <location>
        <begin position="129"/>
        <end position="502"/>
    </location>
</feature>
<keyword evidence="4" id="KW-0547">Nucleotide-binding</keyword>
<dbReference type="PANTHER" id="PTHR43671:SF98">
    <property type="entry name" value="SERINE_THREONINE-PROTEIN KINASE NEK11"/>
    <property type="match status" value="1"/>
</dbReference>
<evidence type="ECO:0000256" key="7">
    <source>
        <dbReference type="ARBA" id="ARBA00047899"/>
    </source>
</evidence>
<evidence type="ECO:0000259" key="10">
    <source>
        <dbReference type="PROSITE" id="PS50011"/>
    </source>
</evidence>
<dbReference type="AlphaFoldDB" id="A0A9P4WHW6"/>
<dbReference type="GO" id="GO:0005524">
    <property type="term" value="F:ATP binding"/>
    <property type="evidence" value="ECO:0007669"/>
    <property type="project" value="UniProtKB-KW"/>
</dbReference>
<keyword evidence="6" id="KW-0067">ATP-binding</keyword>
<evidence type="ECO:0000256" key="1">
    <source>
        <dbReference type="ARBA" id="ARBA00012513"/>
    </source>
</evidence>
<name>A0A9P4WHW6_9PLEO</name>
<dbReference type="InterPro" id="IPR011009">
    <property type="entry name" value="Kinase-like_dom_sf"/>
</dbReference>
<keyword evidence="12" id="KW-1185">Reference proteome</keyword>
<keyword evidence="5" id="KW-0418">Kinase</keyword>
<dbReference type="PROSITE" id="PS00108">
    <property type="entry name" value="PROTEIN_KINASE_ST"/>
    <property type="match status" value="1"/>
</dbReference>
<dbReference type="SMART" id="SM00220">
    <property type="entry name" value="S_TKc"/>
    <property type="match status" value="1"/>
</dbReference>
<comment type="catalytic activity">
    <reaction evidence="7">
        <text>L-threonyl-[protein] + ATP = O-phospho-L-threonyl-[protein] + ADP + H(+)</text>
        <dbReference type="Rhea" id="RHEA:46608"/>
        <dbReference type="Rhea" id="RHEA-COMP:11060"/>
        <dbReference type="Rhea" id="RHEA-COMP:11605"/>
        <dbReference type="ChEBI" id="CHEBI:15378"/>
        <dbReference type="ChEBI" id="CHEBI:30013"/>
        <dbReference type="ChEBI" id="CHEBI:30616"/>
        <dbReference type="ChEBI" id="CHEBI:61977"/>
        <dbReference type="ChEBI" id="CHEBI:456216"/>
        <dbReference type="EC" id="2.7.11.1"/>
    </reaction>
</comment>
<evidence type="ECO:0000313" key="12">
    <source>
        <dbReference type="Proteomes" id="UP000758155"/>
    </source>
</evidence>
<dbReference type="Gene3D" id="1.10.510.10">
    <property type="entry name" value="Transferase(Phosphotransferase) domain 1"/>
    <property type="match status" value="1"/>
</dbReference>
<evidence type="ECO:0000256" key="8">
    <source>
        <dbReference type="ARBA" id="ARBA00048679"/>
    </source>
</evidence>
<evidence type="ECO:0000256" key="4">
    <source>
        <dbReference type="ARBA" id="ARBA00022741"/>
    </source>
</evidence>